<feature type="region of interest" description="Disordered" evidence="2">
    <location>
        <begin position="143"/>
        <end position="163"/>
    </location>
</feature>
<dbReference type="InterPro" id="IPR007809">
    <property type="entry name" value="FlgN-like"/>
</dbReference>
<dbReference type="Gene3D" id="1.20.58.300">
    <property type="entry name" value="FlgN-like"/>
    <property type="match status" value="1"/>
</dbReference>
<keyword evidence="3" id="KW-0966">Cell projection</keyword>
<reference evidence="3" key="1">
    <citation type="submission" date="2022-02" db="EMBL/GenBank/DDBJ databases">
        <title>Fredinandcohnia quinoae sp. nov. isolated from Chenopodium quinoa seeds.</title>
        <authorList>
            <person name="Saati-Santamaria Z."/>
            <person name="Flores-Felix J.D."/>
            <person name="Igual J.M."/>
            <person name="Velazquez E."/>
            <person name="Garcia-Fraile P."/>
            <person name="Martinez-Molina E."/>
        </authorList>
    </citation>
    <scope>NUCLEOTIDE SEQUENCE</scope>
    <source>
        <strain evidence="3">SECRCQ15</strain>
    </source>
</reference>
<keyword evidence="1" id="KW-1005">Bacterial flagellum biogenesis</keyword>
<dbReference type="Pfam" id="PF05130">
    <property type="entry name" value="FlgN"/>
    <property type="match status" value="1"/>
</dbReference>
<evidence type="ECO:0000313" key="4">
    <source>
        <dbReference type="Proteomes" id="UP001431131"/>
    </source>
</evidence>
<dbReference type="InterPro" id="IPR036679">
    <property type="entry name" value="FlgN-like_sf"/>
</dbReference>
<dbReference type="SUPFAM" id="SSF140566">
    <property type="entry name" value="FlgN-like"/>
    <property type="match status" value="1"/>
</dbReference>
<dbReference type="RefSeq" id="WP_240254019.1">
    <property type="nucleotide sequence ID" value="NZ_JAKTTI010000007.1"/>
</dbReference>
<accession>A0AAW5E8H6</accession>
<gene>
    <name evidence="3" type="ORF">MJG50_07020</name>
</gene>
<evidence type="ECO:0000256" key="2">
    <source>
        <dbReference type="SAM" id="MobiDB-lite"/>
    </source>
</evidence>
<evidence type="ECO:0000313" key="3">
    <source>
        <dbReference type="EMBL" id="MCH1625074.1"/>
    </source>
</evidence>
<keyword evidence="4" id="KW-1185">Reference proteome</keyword>
<dbReference type="GO" id="GO:0044780">
    <property type="term" value="P:bacterial-type flagellum assembly"/>
    <property type="evidence" value="ECO:0007669"/>
    <property type="project" value="InterPro"/>
</dbReference>
<dbReference type="Proteomes" id="UP001431131">
    <property type="component" value="Unassembled WGS sequence"/>
</dbReference>
<keyword evidence="3" id="KW-0282">Flagellum</keyword>
<organism evidence="3 4">
    <name type="scientific">Fredinandcohnia quinoae</name>
    <dbReference type="NCBI Taxonomy" id="2918902"/>
    <lineage>
        <taxon>Bacteria</taxon>
        <taxon>Bacillati</taxon>
        <taxon>Bacillota</taxon>
        <taxon>Bacilli</taxon>
        <taxon>Bacillales</taxon>
        <taxon>Bacillaceae</taxon>
        <taxon>Fredinandcohnia</taxon>
    </lineage>
</organism>
<dbReference type="AlphaFoldDB" id="A0AAW5E8H6"/>
<comment type="caution">
    <text evidence="3">The sequence shown here is derived from an EMBL/GenBank/DDBJ whole genome shotgun (WGS) entry which is preliminary data.</text>
</comment>
<proteinExistence type="predicted"/>
<dbReference type="EMBL" id="JAKTTI010000007">
    <property type="protein sequence ID" value="MCH1625074.1"/>
    <property type="molecule type" value="Genomic_DNA"/>
</dbReference>
<sequence>MSAEKLIQLLNKILILHENLYKLSEQKTENLKKGDIDALSKQMKEEQKYILAIKQLEDQRVLLVQEILNNPPRRNVQLTLSDVIEVSNEPERRQLVKLKEDITKSIAMLRERNHLNQQLTNQSLQFVNMELELFYPTEKTVNYENPNINQSQKKHRSMFDSKA</sequence>
<protein>
    <submittedName>
        <fullName evidence="3">Flagellar protein FlgN</fullName>
    </submittedName>
</protein>
<keyword evidence="3" id="KW-0969">Cilium</keyword>
<name>A0AAW5E8H6_9BACI</name>
<evidence type="ECO:0000256" key="1">
    <source>
        <dbReference type="ARBA" id="ARBA00022795"/>
    </source>
</evidence>